<dbReference type="AlphaFoldDB" id="A0A511K6Y5"/>
<dbReference type="Gene3D" id="3.90.1750.10">
    <property type="entry name" value="Hect, E3 ligase catalytic domains"/>
    <property type="match status" value="1"/>
</dbReference>
<dbReference type="InterPro" id="IPR044611">
    <property type="entry name" value="E3A/B/C-like"/>
</dbReference>
<dbReference type="InterPro" id="IPR035983">
    <property type="entry name" value="Hect_E3_ubiquitin_ligase"/>
</dbReference>
<dbReference type="Pfam" id="PF00632">
    <property type="entry name" value="HECT"/>
    <property type="match status" value="1"/>
</dbReference>
<dbReference type="EMBL" id="BJWK01000001">
    <property type="protein sequence ID" value="GEM06098.1"/>
    <property type="molecule type" value="Genomic_DNA"/>
</dbReference>
<dbReference type="GO" id="GO:0061630">
    <property type="term" value="F:ubiquitin protein ligase activity"/>
    <property type="evidence" value="ECO:0007669"/>
    <property type="project" value="UniProtKB-EC"/>
</dbReference>
<evidence type="ECO:0000256" key="2">
    <source>
        <dbReference type="ARBA" id="ARBA00012485"/>
    </source>
</evidence>
<evidence type="ECO:0000313" key="7">
    <source>
        <dbReference type="EMBL" id="GEM06098.1"/>
    </source>
</evidence>
<dbReference type="FunFam" id="3.30.2410.10:FF:000003">
    <property type="entry name" value="probable E3 ubiquitin-protein ligase HERC4 isoform X1"/>
    <property type="match status" value="1"/>
</dbReference>
<proteinExistence type="predicted"/>
<dbReference type="PANTHER" id="PTHR45700:SF8">
    <property type="entry name" value="HECT-TYPE E3 UBIQUITIN TRANSFERASE"/>
    <property type="match status" value="1"/>
</dbReference>
<sequence length="653" mass="73592">MYLFTQRRTADDDLAGRLGAVALDAHRNQCDDEDDPEDVLLAHLATAFTNLSSLDASFRPTRSNSAPNLPQYSTISRLYELIRLRPAVLEVLRDQVDAILRRPGPTLAEGDGGWVVALMECPIFLADFTVEAETRRSLQSRFIGLLCNLPNFIHHSLVTYLSSPTYPRLALLEKVELLCSFISFRIGRCIDEDEPEAYADDWMVRAGARVASLLFAANLNNRSLPLSAFYVTLVDSLGESILITDFQAWENCKSRFSLCQYPFLLSLGVKMMLLAFDGERQMIERTREAYRNNLSSEELENPLLVLRVRRDRLVDDSLRQISLYRADLKKPLRITWEGEEGIDAGSYRLQASCHAVAHRQNQAVYFGMFLHDPDSNLCWFNPAAKGMEDDFWMVGVVVGLAVYNEATLDIPLPLAAYKKLASESLNLRDLAQVQPALARGLQQLLDYDEGDIEGTFLRTFVGTYEAWGEVVEVELVEGGEQLAVTERNRQDYVDRLVEFILSTSVSSQWEAFAEGFNEVCAGNALSLFKAQELELVVRGSPEPLDVEALKGVTVYEGFSPEEPTIQYLWSVFASLPSDRQRRLLAFCTASDRIPATGVSALQLRLQCLGDDCDRLPQSHTCFNTLSMWRYGTREKVERMLVRAMEDSEGFGLR</sequence>
<dbReference type="EC" id="2.3.2.26" evidence="2"/>
<accession>A0A511K6Y5</accession>
<evidence type="ECO:0000256" key="3">
    <source>
        <dbReference type="ARBA" id="ARBA00022679"/>
    </source>
</evidence>
<dbReference type="Gene3D" id="3.30.2410.10">
    <property type="entry name" value="Hect, E3 ligase catalytic domain"/>
    <property type="match status" value="1"/>
</dbReference>
<keyword evidence="3" id="KW-0808">Transferase</keyword>
<comment type="caution">
    <text evidence="7">The sequence shown here is derived from an EMBL/GenBank/DDBJ whole genome shotgun (WGS) entry which is preliminary data.</text>
</comment>
<feature type="active site" description="Glycyl thioester intermediate" evidence="5">
    <location>
        <position position="621"/>
    </location>
</feature>
<dbReference type="SUPFAM" id="SSF56204">
    <property type="entry name" value="Hect, E3 ligase catalytic domain"/>
    <property type="match status" value="1"/>
</dbReference>
<feature type="domain" description="HECT" evidence="6">
    <location>
        <begin position="324"/>
        <end position="653"/>
    </location>
</feature>
<dbReference type="OrthoDB" id="8068875at2759"/>
<dbReference type="PROSITE" id="PS50237">
    <property type="entry name" value="HECT"/>
    <property type="match status" value="1"/>
</dbReference>
<keyword evidence="4 5" id="KW-0833">Ubl conjugation pathway</keyword>
<dbReference type="Gene3D" id="3.30.2160.10">
    <property type="entry name" value="Hect, E3 ligase catalytic domain"/>
    <property type="match status" value="1"/>
</dbReference>
<dbReference type="PANTHER" id="PTHR45700">
    <property type="entry name" value="UBIQUITIN-PROTEIN LIGASE E3C"/>
    <property type="match status" value="1"/>
</dbReference>
<name>A0A511K6Y5_RHOTO</name>
<dbReference type="Proteomes" id="UP000321518">
    <property type="component" value="Unassembled WGS sequence"/>
</dbReference>
<evidence type="ECO:0000313" key="8">
    <source>
        <dbReference type="Proteomes" id="UP000321518"/>
    </source>
</evidence>
<evidence type="ECO:0000256" key="4">
    <source>
        <dbReference type="ARBA" id="ARBA00022786"/>
    </source>
</evidence>
<evidence type="ECO:0000256" key="5">
    <source>
        <dbReference type="PROSITE-ProRule" id="PRU00104"/>
    </source>
</evidence>
<reference evidence="7 8" key="1">
    <citation type="submission" date="2019-07" db="EMBL/GenBank/DDBJ databases">
        <title>Rhodotorula toruloides NBRC10032 genome sequencing.</title>
        <authorList>
            <person name="Shida Y."/>
            <person name="Takaku H."/>
            <person name="Ogasawara W."/>
            <person name="Mori K."/>
        </authorList>
    </citation>
    <scope>NUCLEOTIDE SEQUENCE [LARGE SCALE GENOMIC DNA]</scope>
    <source>
        <strain evidence="7 8">NBRC10032</strain>
    </source>
</reference>
<evidence type="ECO:0000259" key="6">
    <source>
        <dbReference type="PROSITE" id="PS50237"/>
    </source>
</evidence>
<evidence type="ECO:0000256" key="1">
    <source>
        <dbReference type="ARBA" id="ARBA00000885"/>
    </source>
</evidence>
<organism evidence="7 8">
    <name type="scientific">Rhodotorula toruloides</name>
    <name type="common">Yeast</name>
    <name type="synonym">Rhodosporidium toruloides</name>
    <dbReference type="NCBI Taxonomy" id="5286"/>
    <lineage>
        <taxon>Eukaryota</taxon>
        <taxon>Fungi</taxon>
        <taxon>Dikarya</taxon>
        <taxon>Basidiomycota</taxon>
        <taxon>Pucciniomycotina</taxon>
        <taxon>Microbotryomycetes</taxon>
        <taxon>Sporidiobolales</taxon>
        <taxon>Sporidiobolaceae</taxon>
        <taxon>Rhodotorula</taxon>
    </lineage>
</organism>
<protein>
    <recommendedName>
        <fullName evidence="2">HECT-type E3 ubiquitin transferase</fullName>
        <ecNumber evidence="2">2.3.2.26</ecNumber>
    </recommendedName>
</protein>
<comment type="catalytic activity">
    <reaction evidence="1">
        <text>S-ubiquitinyl-[E2 ubiquitin-conjugating enzyme]-L-cysteine + [acceptor protein]-L-lysine = [E2 ubiquitin-conjugating enzyme]-L-cysteine + N(6)-ubiquitinyl-[acceptor protein]-L-lysine.</text>
        <dbReference type="EC" id="2.3.2.26"/>
    </reaction>
</comment>
<dbReference type="GO" id="GO:0000209">
    <property type="term" value="P:protein polyubiquitination"/>
    <property type="evidence" value="ECO:0007669"/>
    <property type="project" value="InterPro"/>
</dbReference>
<dbReference type="InterPro" id="IPR000569">
    <property type="entry name" value="HECT_dom"/>
</dbReference>
<dbReference type="SMART" id="SM00119">
    <property type="entry name" value="HECTc"/>
    <property type="match status" value="1"/>
</dbReference>
<gene>
    <name evidence="7" type="ORF">Rt10032_c01g0115</name>
</gene>